<dbReference type="RefSeq" id="WP_379872953.1">
    <property type="nucleotide sequence ID" value="NZ_JBHTBH010000011.1"/>
</dbReference>
<dbReference type="SUPFAM" id="SSF56112">
    <property type="entry name" value="Protein kinase-like (PK-like)"/>
    <property type="match status" value="1"/>
</dbReference>
<accession>A0ABW2KLN2</accession>
<proteinExistence type="predicted"/>
<gene>
    <name evidence="1" type="ORF">ACFQRF_21515</name>
</gene>
<evidence type="ECO:0000313" key="2">
    <source>
        <dbReference type="Proteomes" id="UP001596540"/>
    </source>
</evidence>
<dbReference type="Proteomes" id="UP001596540">
    <property type="component" value="Unassembled WGS sequence"/>
</dbReference>
<sequence length="302" mass="32944">MHTADIDQLRDTVLRRAGLTARDRDVLHDWALSHVERLGTPSGTVIFKCAVQPFLEEARSLSHLRTAGIDVPEVIASVRTPTALGMVLEDLGTPEREATDADGVAAIVPLHAATAPDHLPIGSAEWLATLPARALGHLNRLRAAGRWNEAGDIAAALAALDEASFPRARGVRTPPFGWVHSEFHPESLHVRGDRRRLYDLARAFAGPGLIDLASWHGTIDAPDPARTRALIDAYVAAGGPDQALAMRGGLPAENWALGWHRVWVVEWFLAQAAVWIVDHATDHVYVRVVRRHVQDAVHLLKV</sequence>
<keyword evidence="2" id="KW-1185">Reference proteome</keyword>
<dbReference type="EMBL" id="JBHTBH010000011">
    <property type="protein sequence ID" value="MFC7330309.1"/>
    <property type="molecule type" value="Genomic_DNA"/>
</dbReference>
<name>A0ABW2KLN2_9ACTN</name>
<protein>
    <recommendedName>
        <fullName evidence="3">Aminoglycoside phosphotransferase</fullName>
    </recommendedName>
</protein>
<dbReference type="InterPro" id="IPR011009">
    <property type="entry name" value="Kinase-like_dom_sf"/>
</dbReference>
<evidence type="ECO:0008006" key="3">
    <source>
        <dbReference type="Google" id="ProtNLM"/>
    </source>
</evidence>
<organism evidence="1 2">
    <name type="scientific">Marinactinospora rubrisoli</name>
    <dbReference type="NCBI Taxonomy" id="2715399"/>
    <lineage>
        <taxon>Bacteria</taxon>
        <taxon>Bacillati</taxon>
        <taxon>Actinomycetota</taxon>
        <taxon>Actinomycetes</taxon>
        <taxon>Streptosporangiales</taxon>
        <taxon>Nocardiopsidaceae</taxon>
        <taxon>Marinactinospora</taxon>
    </lineage>
</organism>
<comment type="caution">
    <text evidence="1">The sequence shown here is derived from an EMBL/GenBank/DDBJ whole genome shotgun (WGS) entry which is preliminary data.</text>
</comment>
<evidence type="ECO:0000313" key="1">
    <source>
        <dbReference type="EMBL" id="MFC7330309.1"/>
    </source>
</evidence>
<reference evidence="2" key="1">
    <citation type="journal article" date="2019" name="Int. J. Syst. Evol. Microbiol.">
        <title>The Global Catalogue of Microorganisms (GCM) 10K type strain sequencing project: providing services to taxonomists for standard genome sequencing and annotation.</title>
        <authorList>
            <consortium name="The Broad Institute Genomics Platform"/>
            <consortium name="The Broad Institute Genome Sequencing Center for Infectious Disease"/>
            <person name="Wu L."/>
            <person name="Ma J."/>
        </authorList>
    </citation>
    <scope>NUCLEOTIDE SEQUENCE [LARGE SCALE GENOMIC DNA]</scope>
    <source>
        <strain evidence="2">CGMCC 4.7382</strain>
    </source>
</reference>